<feature type="domain" description="C2H2-type" evidence="13">
    <location>
        <begin position="904"/>
        <end position="931"/>
    </location>
</feature>
<keyword evidence="9" id="KW-0804">Transcription</keyword>
<evidence type="ECO:0000256" key="5">
    <source>
        <dbReference type="ARBA" id="ARBA00022737"/>
    </source>
</evidence>
<reference evidence="14 15" key="1">
    <citation type="submission" date="2016-04" db="EMBL/GenBank/DDBJ databases">
        <title>Draft genome of Fonsecaea erecta CBS 125763.</title>
        <authorList>
            <person name="Weiss V.A."/>
            <person name="Vicente V.A."/>
            <person name="Raittz R.T."/>
            <person name="Moreno L.F."/>
            <person name="De Souza E.M."/>
            <person name="Pedrosa F.O."/>
            <person name="Steffens M.B."/>
            <person name="Faoro H."/>
            <person name="Tadra-Sfeir M.Z."/>
            <person name="Najafzadeh M.J."/>
            <person name="Felipe M.S."/>
            <person name="Teixeira M."/>
            <person name="Sun J."/>
            <person name="Xi L."/>
            <person name="Gomes R."/>
            <person name="De Azevedo C.M."/>
            <person name="Salgado C.G."/>
            <person name="Da Silva M.B."/>
            <person name="Nascimento M.F."/>
            <person name="Queiroz-Telles F."/>
            <person name="Attili D.S."/>
            <person name="Gorbushina A."/>
        </authorList>
    </citation>
    <scope>NUCLEOTIDE SEQUENCE [LARGE SCALE GENOMIC DNA]</scope>
    <source>
        <strain evidence="14 15">CBS 125763</strain>
    </source>
</reference>
<dbReference type="SMART" id="SM00355">
    <property type="entry name" value="ZnF_C2H2"/>
    <property type="match status" value="3"/>
</dbReference>
<dbReference type="PROSITE" id="PS50157">
    <property type="entry name" value="ZINC_FINGER_C2H2_2"/>
    <property type="match status" value="2"/>
</dbReference>
<keyword evidence="15" id="KW-1185">Reference proteome</keyword>
<keyword evidence="12" id="KW-0175">Coiled coil</keyword>
<evidence type="ECO:0000313" key="14">
    <source>
        <dbReference type="EMBL" id="OAP56381.1"/>
    </source>
</evidence>
<dbReference type="Pfam" id="PF22939">
    <property type="entry name" value="WHD_GPIID"/>
    <property type="match status" value="1"/>
</dbReference>
<dbReference type="Pfam" id="PF24809">
    <property type="entry name" value="DUF7708"/>
    <property type="match status" value="1"/>
</dbReference>
<dbReference type="InterPro" id="IPR027417">
    <property type="entry name" value="P-loop_NTPase"/>
</dbReference>
<evidence type="ECO:0000256" key="2">
    <source>
        <dbReference type="ARBA" id="ARBA00004123"/>
    </source>
</evidence>
<dbReference type="GO" id="GO:0008270">
    <property type="term" value="F:zinc ion binding"/>
    <property type="evidence" value="ECO:0007669"/>
    <property type="project" value="UniProtKB-KW"/>
</dbReference>
<dbReference type="InterPro" id="IPR013087">
    <property type="entry name" value="Znf_C2H2_type"/>
</dbReference>
<evidence type="ECO:0000256" key="3">
    <source>
        <dbReference type="ARBA" id="ARBA00006991"/>
    </source>
</evidence>
<organism evidence="14 15">
    <name type="scientific">Fonsecaea erecta</name>
    <dbReference type="NCBI Taxonomy" id="1367422"/>
    <lineage>
        <taxon>Eukaryota</taxon>
        <taxon>Fungi</taxon>
        <taxon>Dikarya</taxon>
        <taxon>Ascomycota</taxon>
        <taxon>Pezizomycotina</taxon>
        <taxon>Eurotiomycetes</taxon>
        <taxon>Chaetothyriomycetidae</taxon>
        <taxon>Chaetothyriales</taxon>
        <taxon>Herpotrichiellaceae</taxon>
        <taxon>Fonsecaea</taxon>
    </lineage>
</organism>
<dbReference type="Gene3D" id="3.40.50.300">
    <property type="entry name" value="P-loop containing nucleotide triphosphate hydrolases"/>
    <property type="match status" value="1"/>
</dbReference>
<keyword evidence="5" id="KW-0677">Repeat</keyword>
<evidence type="ECO:0000256" key="10">
    <source>
        <dbReference type="ARBA" id="ARBA00023242"/>
    </source>
</evidence>
<dbReference type="InterPro" id="IPR036236">
    <property type="entry name" value="Znf_C2H2_sf"/>
</dbReference>
<dbReference type="Proteomes" id="UP000078343">
    <property type="component" value="Unassembled WGS sequence"/>
</dbReference>
<evidence type="ECO:0000259" key="13">
    <source>
        <dbReference type="PROSITE" id="PS50157"/>
    </source>
</evidence>
<keyword evidence="8" id="KW-0805">Transcription regulation</keyword>
<gene>
    <name evidence="14" type="ORF">AYL99_09560</name>
</gene>
<dbReference type="FunFam" id="3.30.160.60:FF:000051">
    <property type="entry name" value="zinc finger protein 585A"/>
    <property type="match status" value="1"/>
</dbReference>
<evidence type="ECO:0000256" key="4">
    <source>
        <dbReference type="ARBA" id="ARBA00022723"/>
    </source>
</evidence>
<proteinExistence type="inferred from homology"/>
<evidence type="ECO:0000313" key="15">
    <source>
        <dbReference type="Proteomes" id="UP000078343"/>
    </source>
</evidence>
<dbReference type="STRING" id="1367422.A0A178ZA92"/>
<keyword evidence="10" id="KW-0539">Nucleus</keyword>
<evidence type="ECO:0000256" key="1">
    <source>
        <dbReference type="ARBA" id="ARBA00003767"/>
    </source>
</evidence>
<evidence type="ECO:0000256" key="6">
    <source>
        <dbReference type="ARBA" id="ARBA00022771"/>
    </source>
</evidence>
<dbReference type="EMBL" id="LVYI01000009">
    <property type="protein sequence ID" value="OAP56381.1"/>
    <property type="molecule type" value="Genomic_DNA"/>
</dbReference>
<dbReference type="Pfam" id="PF24883">
    <property type="entry name" value="NPHP3_N"/>
    <property type="match status" value="1"/>
</dbReference>
<dbReference type="GO" id="GO:0005634">
    <property type="term" value="C:nucleus"/>
    <property type="evidence" value="ECO:0007669"/>
    <property type="project" value="UniProtKB-SubCell"/>
</dbReference>
<accession>A0A178ZA92</accession>
<protein>
    <recommendedName>
        <fullName evidence="13">C2H2-type domain-containing protein</fullName>
    </recommendedName>
</protein>
<evidence type="ECO:0000256" key="7">
    <source>
        <dbReference type="ARBA" id="ARBA00022833"/>
    </source>
</evidence>
<feature type="domain" description="C2H2-type" evidence="13">
    <location>
        <begin position="932"/>
        <end position="958"/>
    </location>
</feature>
<dbReference type="GeneID" id="30013728"/>
<dbReference type="Gene3D" id="3.30.160.60">
    <property type="entry name" value="Classic Zinc Finger"/>
    <property type="match status" value="2"/>
</dbReference>
<dbReference type="PROSITE" id="PS00028">
    <property type="entry name" value="ZINC_FINGER_C2H2_1"/>
    <property type="match status" value="2"/>
</dbReference>
<comment type="similarity">
    <text evidence="3">Belongs to the krueppel C2H2-type zinc-finger protein family.</text>
</comment>
<dbReference type="PANTHER" id="PTHR10039:SF14">
    <property type="entry name" value="NACHT DOMAIN-CONTAINING PROTEIN"/>
    <property type="match status" value="1"/>
</dbReference>
<dbReference type="SUPFAM" id="SSF57667">
    <property type="entry name" value="beta-beta-alpha zinc fingers"/>
    <property type="match status" value="1"/>
</dbReference>
<comment type="function">
    <text evidence="1">May be involved in transcriptional regulation.</text>
</comment>
<name>A0A178ZA92_9EURO</name>
<dbReference type="AlphaFoldDB" id="A0A178ZA92"/>
<dbReference type="PANTHER" id="PTHR10039">
    <property type="entry name" value="AMELOGENIN"/>
    <property type="match status" value="1"/>
</dbReference>
<evidence type="ECO:0000256" key="9">
    <source>
        <dbReference type="ARBA" id="ARBA00023163"/>
    </source>
</evidence>
<dbReference type="RefSeq" id="XP_018689748.1">
    <property type="nucleotide sequence ID" value="XM_018841067.1"/>
</dbReference>
<dbReference type="InterPro" id="IPR056884">
    <property type="entry name" value="NPHP3-like_N"/>
</dbReference>
<keyword evidence="4" id="KW-0479">Metal-binding</keyword>
<keyword evidence="7" id="KW-0862">Zinc</keyword>
<comment type="subcellular location">
    <subcellularLocation>
        <location evidence="2">Nucleus</location>
    </subcellularLocation>
</comment>
<dbReference type="InterPro" id="IPR056125">
    <property type="entry name" value="DUF7708"/>
</dbReference>
<keyword evidence="6 11" id="KW-0863">Zinc-finger</keyword>
<evidence type="ECO:0000256" key="11">
    <source>
        <dbReference type="PROSITE-ProRule" id="PRU00042"/>
    </source>
</evidence>
<dbReference type="OrthoDB" id="21416at2759"/>
<sequence>MAAATPAPSAASRIFEDELRKFKNRLDGKQLRGFECTSLKNVEDALEDIQKRQEAQRELRNLTRIRRFLEAIEQFGRVIEVFTNSSQYVGYLWGPLKFLLQVSSTWADTLDQILDAYEQIGEALPLLAQYEPVFIQYPETQRVLALMYKDILEFHLPAIRFLSRPAWRQLFRSSWSDFKAKFDGILRNLARHRRLVESQFILLQARQHEAHHTEVLKEIQALELEMQFTRGLLEGEQEARRKRQRSAICEWIAGNSTYDSHERAQRDRRDYAQTGLWIIQNEKVSSWLSDDLPRSSMLWVHGIPGAGKTVLASIIIEACQKQPNSQTAYFYCRHDDDTTITCVSILKGLLAQQIGWYPDLVPYFDEKRAHSGEPVLTYEKTAKSLFETISKEQQRQYIILDGLDECRPEERRSILPFLTSLVNRIDLIETSRLRVLIVSQEEPDIRRFVSSAEEFPIKRDDNSQDIRTFVKAWTARIQQKFELDDDTSTRLEDHTCRNAAGQFLFAKLVMEHLHKQPNLHLLQREVDTERFPKKLAEAYDRIIERIKLRLGDHEWDIVQQFLGWMTCAARPLKWHEIQGAMAICREEQEVDFHRYQIRATAHDLCGPLVTAYGDRINLVHGTAKRYIAESEHVDLLTVECRLASLCLEYLAFPCFDQDIDKEEEVLKGSYAFADYAVAKWMSHFDHMLDKLGSRVDHRESDAYETVVQELCEAVENMVRECSDNLQISQAVAEAPQLEVELAPEIRRRLTVFDGAEVGFQSLWAHIVLHRSKDIVKRNEISLDRLKTAMEGIRNILERLFKDRALPAEDHQRLKSRYGSKVFRCSKVTCFYFHEGFTDGHTRDMHVIRHDRPFQCVAADCDIGDMGFGSKKELDSHMRNFHADVEMKAEIFTEIKPATPSHAKYGCGQCGKSFVRRSILRDHELAHNGQKPYECARCGKSFTRKNDCTRHEKIHENRR</sequence>
<evidence type="ECO:0000256" key="12">
    <source>
        <dbReference type="SAM" id="Coils"/>
    </source>
</evidence>
<dbReference type="SUPFAM" id="SSF52540">
    <property type="entry name" value="P-loop containing nucleoside triphosphate hydrolases"/>
    <property type="match status" value="1"/>
</dbReference>
<comment type="caution">
    <text evidence="14">The sequence shown here is derived from an EMBL/GenBank/DDBJ whole genome shotgun (WGS) entry which is preliminary data.</text>
</comment>
<evidence type="ECO:0000256" key="8">
    <source>
        <dbReference type="ARBA" id="ARBA00023015"/>
    </source>
</evidence>
<feature type="coiled-coil region" evidence="12">
    <location>
        <begin position="39"/>
        <end position="72"/>
    </location>
</feature>
<dbReference type="InterPro" id="IPR054471">
    <property type="entry name" value="GPIID_WHD"/>
</dbReference>